<feature type="region of interest" description="Disordered" evidence="7">
    <location>
        <begin position="1"/>
        <end position="21"/>
    </location>
</feature>
<dbReference type="InterPro" id="IPR011701">
    <property type="entry name" value="MFS"/>
</dbReference>
<comment type="subcellular location">
    <subcellularLocation>
        <location evidence="1">Membrane</location>
        <topology evidence="1">Multi-pass membrane protein</topology>
    </subcellularLocation>
</comment>
<dbReference type="InterPro" id="IPR036259">
    <property type="entry name" value="MFS_trans_sf"/>
</dbReference>
<dbReference type="EMBL" id="JACVVK020000149">
    <property type="protein sequence ID" value="KAK7488580.1"/>
    <property type="molecule type" value="Genomic_DNA"/>
</dbReference>
<feature type="transmembrane region" description="Helical" evidence="8">
    <location>
        <begin position="386"/>
        <end position="411"/>
    </location>
</feature>
<dbReference type="PANTHER" id="PTHR11662">
    <property type="entry name" value="SOLUTE CARRIER FAMILY 17"/>
    <property type="match status" value="1"/>
</dbReference>
<evidence type="ECO:0000256" key="7">
    <source>
        <dbReference type="SAM" id="MobiDB-lite"/>
    </source>
</evidence>
<dbReference type="AlphaFoldDB" id="A0ABD0KMX0"/>
<evidence type="ECO:0000256" key="2">
    <source>
        <dbReference type="ARBA" id="ARBA00022448"/>
    </source>
</evidence>
<feature type="transmembrane region" description="Helical" evidence="8">
    <location>
        <begin position="191"/>
        <end position="211"/>
    </location>
</feature>
<evidence type="ECO:0000256" key="6">
    <source>
        <dbReference type="ARBA" id="ARBA00023136"/>
    </source>
</evidence>
<dbReference type="Proteomes" id="UP001519460">
    <property type="component" value="Unassembled WGS sequence"/>
</dbReference>
<feature type="compositionally biased region" description="Basic and acidic residues" evidence="7">
    <location>
        <begin position="488"/>
        <end position="503"/>
    </location>
</feature>
<evidence type="ECO:0000256" key="8">
    <source>
        <dbReference type="SAM" id="Phobius"/>
    </source>
</evidence>
<sequence length="511" mass="56515">VIKIQNGSAATEQPQDSRTPRKEIRERKYCTRRWVLAYALLVVRVCQTALRQCIGMALVCMTHKGDADVISNAVNGPAIVNVTQDNGSSFEPSAGYRNLNVTQDKAEFLWTSSFEGHVLSAYYYGFLVTVLLAGYVDRALGSRRTIALALGLGGLVNLLTPPLTRRHRYCLVALRVLAGCANIPVDNGWPFVFYFYGTVSVLYVLVWLVFVRDRPEDHPTITPAELSYVMHGRSHVMHRGKVRPPWLKILRSGAVWAIIVAHVSFSWVFSWILAYLPMYMEDVLGYDIAQNAVLSSLPFLGKLVAGVVGGYLADLLLRRRFSICDVRKFFQMIGSMGCALPVFIISFLGAELRVLAVVLLVLAVSLQNLTSVAYRINSLDIAPRYAGFLMSMTSTIAVAVTLTAPLVTSAILTTKSREEWQVVLYIVTGVSVIGGVIFLIFARGEVQPWAHDAIHDVTITHMSDGGDALSKNQHGDEKSVQRKCSPHIPEKSDLISDGHHKSTDEEEITCQ</sequence>
<keyword evidence="3 8" id="KW-0812">Transmembrane</keyword>
<reference evidence="9 10" key="1">
    <citation type="journal article" date="2023" name="Sci. Data">
        <title>Genome assembly of the Korean intertidal mud-creeper Batillaria attramentaria.</title>
        <authorList>
            <person name="Patra A.K."/>
            <person name="Ho P.T."/>
            <person name="Jun S."/>
            <person name="Lee S.J."/>
            <person name="Kim Y."/>
            <person name="Won Y.J."/>
        </authorList>
    </citation>
    <scope>NUCLEOTIDE SEQUENCE [LARGE SCALE GENOMIC DNA]</scope>
    <source>
        <strain evidence="9">Wonlab-2016</strain>
    </source>
</reference>
<name>A0ABD0KMX0_9CAEN</name>
<feature type="transmembrane region" description="Helical" evidence="8">
    <location>
        <begin position="296"/>
        <end position="317"/>
    </location>
</feature>
<evidence type="ECO:0000256" key="4">
    <source>
        <dbReference type="ARBA" id="ARBA00022847"/>
    </source>
</evidence>
<organism evidence="9 10">
    <name type="scientific">Batillaria attramentaria</name>
    <dbReference type="NCBI Taxonomy" id="370345"/>
    <lineage>
        <taxon>Eukaryota</taxon>
        <taxon>Metazoa</taxon>
        <taxon>Spiralia</taxon>
        <taxon>Lophotrochozoa</taxon>
        <taxon>Mollusca</taxon>
        <taxon>Gastropoda</taxon>
        <taxon>Caenogastropoda</taxon>
        <taxon>Sorbeoconcha</taxon>
        <taxon>Cerithioidea</taxon>
        <taxon>Batillariidae</taxon>
        <taxon>Batillaria</taxon>
    </lineage>
</organism>
<feature type="transmembrane region" description="Helical" evidence="8">
    <location>
        <begin position="354"/>
        <end position="374"/>
    </location>
</feature>
<feature type="transmembrane region" description="Helical" evidence="8">
    <location>
        <begin position="118"/>
        <end position="136"/>
    </location>
</feature>
<dbReference type="InterPro" id="IPR050382">
    <property type="entry name" value="MFS_Na/Anion_cotransporter"/>
</dbReference>
<feature type="non-terminal residue" evidence="9">
    <location>
        <position position="1"/>
    </location>
</feature>
<evidence type="ECO:0000256" key="5">
    <source>
        <dbReference type="ARBA" id="ARBA00022989"/>
    </source>
</evidence>
<evidence type="ECO:0000313" key="10">
    <source>
        <dbReference type="Proteomes" id="UP001519460"/>
    </source>
</evidence>
<keyword evidence="5 8" id="KW-1133">Transmembrane helix</keyword>
<feature type="transmembrane region" description="Helical" evidence="8">
    <location>
        <begin position="142"/>
        <end position="160"/>
    </location>
</feature>
<keyword evidence="10" id="KW-1185">Reference proteome</keyword>
<dbReference type="GO" id="GO:0016020">
    <property type="term" value="C:membrane"/>
    <property type="evidence" value="ECO:0007669"/>
    <property type="project" value="UniProtKB-SubCell"/>
</dbReference>
<proteinExistence type="predicted"/>
<dbReference type="Pfam" id="PF07690">
    <property type="entry name" value="MFS_1"/>
    <property type="match status" value="1"/>
</dbReference>
<feature type="transmembrane region" description="Helical" evidence="8">
    <location>
        <begin position="253"/>
        <end position="276"/>
    </location>
</feature>
<dbReference type="PANTHER" id="PTHR11662:SF399">
    <property type="entry name" value="FI19708P1-RELATED"/>
    <property type="match status" value="1"/>
</dbReference>
<dbReference type="GO" id="GO:0015293">
    <property type="term" value="F:symporter activity"/>
    <property type="evidence" value="ECO:0007669"/>
    <property type="project" value="UniProtKB-KW"/>
</dbReference>
<keyword evidence="6 8" id="KW-0472">Membrane</keyword>
<gene>
    <name evidence="9" type="ORF">BaRGS_00020197</name>
</gene>
<protein>
    <submittedName>
        <fullName evidence="9">Uncharacterized protein</fullName>
    </submittedName>
</protein>
<feature type="region of interest" description="Disordered" evidence="7">
    <location>
        <begin position="465"/>
        <end position="511"/>
    </location>
</feature>
<feature type="compositionally biased region" description="Polar residues" evidence="7">
    <location>
        <begin position="1"/>
        <end position="17"/>
    </location>
</feature>
<dbReference type="Gene3D" id="1.20.1250.20">
    <property type="entry name" value="MFS general substrate transporter like domains"/>
    <property type="match status" value="2"/>
</dbReference>
<accession>A0ABD0KMX0</accession>
<evidence type="ECO:0000256" key="1">
    <source>
        <dbReference type="ARBA" id="ARBA00004141"/>
    </source>
</evidence>
<keyword evidence="4" id="KW-0769">Symport</keyword>
<feature type="transmembrane region" description="Helical" evidence="8">
    <location>
        <begin position="329"/>
        <end position="348"/>
    </location>
</feature>
<feature type="transmembrane region" description="Helical" evidence="8">
    <location>
        <begin position="423"/>
        <end position="442"/>
    </location>
</feature>
<keyword evidence="2" id="KW-0813">Transport</keyword>
<dbReference type="FunFam" id="1.20.1250.20:FF:000003">
    <property type="entry name" value="Solute carrier family 17 member 3"/>
    <property type="match status" value="1"/>
</dbReference>
<dbReference type="SUPFAM" id="SSF103473">
    <property type="entry name" value="MFS general substrate transporter"/>
    <property type="match status" value="1"/>
</dbReference>
<comment type="caution">
    <text evidence="9">The sequence shown here is derived from an EMBL/GenBank/DDBJ whole genome shotgun (WGS) entry which is preliminary data.</text>
</comment>
<evidence type="ECO:0000313" key="9">
    <source>
        <dbReference type="EMBL" id="KAK7488580.1"/>
    </source>
</evidence>
<evidence type="ECO:0000256" key="3">
    <source>
        <dbReference type="ARBA" id="ARBA00022692"/>
    </source>
</evidence>